<comment type="caution">
    <text evidence="1">The sequence shown here is derived from an EMBL/GenBank/DDBJ whole genome shotgun (WGS) entry which is preliminary data.</text>
</comment>
<reference evidence="1" key="1">
    <citation type="submission" date="2019-10" db="EMBL/GenBank/DDBJ databases">
        <authorList>
            <consortium name="DOE Joint Genome Institute"/>
            <person name="Kuo A."/>
            <person name="Miyauchi S."/>
            <person name="Kiss E."/>
            <person name="Drula E."/>
            <person name="Kohler A."/>
            <person name="Sanchez-Garcia M."/>
            <person name="Andreopoulos B."/>
            <person name="Barry K.W."/>
            <person name="Bonito G."/>
            <person name="Buee M."/>
            <person name="Carver A."/>
            <person name="Chen C."/>
            <person name="Cichocki N."/>
            <person name="Clum A."/>
            <person name="Culley D."/>
            <person name="Crous P.W."/>
            <person name="Fauchery L."/>
            <person name="Girlanda M."/>
            <person name="Hayes R."/>
            <person name="Keri Z."/>
            <person name="LaButti K."/>
            <person name="Lipzen A."/>
            <person name="Lombard V."/>
            <person name="Magnuson J."/>
            <person name="Maillard F."/>
            <person name="Morin E."/>
            <person name="Murat C."/>
            <person name="Nolan M."/>
            <person name="Ohm R."/>
            <person name="Pangilinan J."/>
            <person name="Pereira M."/>
            <person name="Perotto S."/>
            <person name="Peter M."/>
            <person name="Riley R."/>
            <person name="Sitrit Y."/>
            <person name="Stielow B."/>
            <person name="Szollosi G."/>
            <person name="Zifcakova L."/>
            <person name="Stursova M."/>
            <person name="Spatafora J.W."/>
            <person name="Tedersoo L."/>
            <person name="Vaario L.-M."/>
            <person name="Yamada A."/>
            <person name="Yan M."/>
            <person name="Wang P."/>
            <person name="Xu J."/>
            <person name="Bruns T."/>
            <person name="Baldrian P."/>
            <person name="Vilgalys R."/>
            <person name="Henrissat B."/>
            <person name="Grigoriev I.V."/>
            <person name="Hibbett D."/>
            <person name="Nagy L.G."/>
            <person name="Martin F.M."/>
        </authorList>
    </citation>
    <scope>NUCLEOTIDE SEQUENCE</scope>
    <source>
        <strain evidence="1">BED1</strain>
    </source>
</reference>
<dbReference type="AlphaFoldDB" id="A0AAD4BIA1"/>
<keyword evidence="2" id="KW-1185">Reference proteome</keyword>
<organism evidence="1 2">
    <name type="scientific">Boletus edulis BED1</name>
    <dbReference type="NCBI Taxonomy" id="1328754"/>
    <lineage>
        <taxon>Eukaryota</taxon>
        <taxon>Fungi</taxon>
        <taxon>Dikarya</taxon>
        <taxon>Basidiomycota</taxon>
        <taxon>Agaricomycotina</taxon>
        <taxon>Agaricomycetes</taxon>
        <taxon>Agaricomycetidae</taxon>
        <taxon>Boletales</taxon>
        <taxon>Boletineae</taxon>
        <taxon>Boletaceae</taxon>
        <taxon>Boletoideae</taxon>
        <taxon>Boletus</taxon>
    </lineage>
</organism>
<dbReference type="EMBL" id="WHUW01000047">
    <property type="protein sequence ID" value="KAF8431680.1"/>
    <property type="molecule type" value="Genomic_DNA"/>
</dbReference>
<dbReference type="Proteomes" id="UP001194468">
    <property type="component" value="Unassembled WGS sequence"/>
</dbReference>
<evidence type="ECO:0000313" key="2">
    <source>
        <dbReference type="Proteomes" id="UP001194468"/>
    </source>
</evidence>
<accession>A0AAD4BIA1</accession>
<sequence length="176" mass="20746">MAIWILNGVHCTSDYHLYNLAKQTCPEVLKDPNAHIQPLMYEVGVYFLCDMRPDINYFHQHGRGNCPPIPPDDDAKPEPENSLKSHVQLILEQMFYDILQESPNRKSHSQKPWTNIPLTLREEHVTEDLYLRLEFPFDADNAEHKVYKLCTRFLFYLKESKSLFIMPPYNIHESIN</sequence>
<gene>
    <name evidence="1" type="ORF">L210DRAFT_3507781</name>
</gene>
<proteinExistence type="predicted"/>
<protein>
    <submittedName>
        <fullName evidence="1">Uncharacterized protein</fullName>
    </submittedName>
</protein>
<name>A0AAD4BIA1_BOLED</name>
<evidence type="ECO:0000313" key="1">
    <source>
        <dbReference type="EMBL" id="KAF8431680.1"/>
    </source>
</evidence>
<reference evidence="1" key="2">
    <citation type="journal article" date="2020" name="Nat. Commun.">
        <title>Large-scale genome sequencing of mycorrhizal fungi provides insights into the early evolution of symbiotic traits.</title>
        <authorList>
            <person name="Miyauchi S."/>
            <person name="Kiss E."/>
            <person name="Kuo A."/>
            <person name="Drula E."/>
            <person name="Kohler A."/>
            <person name="Sanchez-Garcia M."/>
            <person name="Morin E."/>
            <person name="Andreopoulos B."/>
            <person name="Barry K.W."/>
            <person name="Bonito G."/>
            <person name="Buee M."/>
            <person name="Carver A."/>
            <person name="Chen C."/>
            <person name="Cichocki N."/>
            <person name="Clum A."/>
            <person name="Culley D."/>
            <person name="Crous P.W."/>
            <person name="Fauchery L."/>
            <person name="Girlanda M."/>
            <person name="Hayes R.D."/>
            <person name="Keri Z."/>
            <person name="LaButti K."/>
            <person name="Lipzen A."/>
            <person name="Lombard V."/>
            <person name="Magnuson J."/>
            <person name="Maillard F."/>
            <person name="Murat C."/>
            <person name="Nolan M."/>
            <person name="Ohm R.A."/>
            <person name="Pangilinan J."/>
            <person name="Pereira M.F."/>
            <person name="Perotto S."/>
            <person name="Peter M."/>
            <person name="Pfister S."/>
            <person name="Riley R."/>
            <person name="Sitrit Y."/>
            <person name="Stielow J.B."/>
            <person name="Szollosi G."/>
            <person name="Zifcakova L."/>
            <person name="Stursova M."/>
            <person name="Spatafora J.W."/>
            <person name="Tedersoo L."/>
            <person name="Vaario L.M."/>
            <person name="Yamada A."/>
            <person name="Yan M."/>
            <person name="Wang P."/>
            <person name="Xu J."/>
            <person name="Bruns T."/>
            <person name="Baldrian P."/>
            <person name="Vilgalys R."/>
            <person name="Dunand C."/>
            <person name="Henrissat B."/>
            <person name="Grigoriev I.V."/>
            <person name="Hibbett D."/>
            <person name="Nagy L.G."/>
            <person name="Martin F.M."/>
        </authorList>
    </citation>
    <scope>NUCLEOTIDE SEQUENCE</scope>
    <source>
        <strain evidence="1">BED1</strain>
    </source>
</reference>